<dbReference type="InterPro" id="IPR054242">
    <property type="entry name" value="DUF6969"/>
</dbReference>
<gene>
    <name evidence="2" type="ORF">LZA78_12535</name>
</gene>
<comment type="caution">
    <text evidence="2">The sequence shown here is derived from an EMBL/GenBank/DDBJ whole genome shotgun (WGS) entry which is preliminary data.</text>
</comment>
<protein>
    <recommendedName>
        <fullName evidence="1">DUF6969 domain-containing protein</fullName>
    </recommendedName>
</protein>
<evidence type="ECO:0000313" key="3">
    <source>
        <dbReference type="Proteomes" id="UP001521181"/>
    </source>
</evidence>
<keyword evidence="3" id="KW-1185">Reference proteome</keyword>
<sequence length="252" mass="28121">MADHRATPDKPLSRRLTPLDLTALPVERLEDMHDAAATVLECEHALQKSGMSVISEVLRGQGDFVIWERYPKGDIFDSETHSHYFYHSHTPEEMADGENGHFHLFVRPAGLAPGLKPWAFSGAVIPEDEAARFIHIGAISVDGYGRPLRLFTTNRWVTDETLYRAADIVPLLDSFAIELAHPNWAVSKWLTAMVRLHLPQLAALLHLRDAVIMDWSSRHAAETLEDRRLQNTSEVALDIPAQIAAVEAALGL</sequence>
<reference evidence="2 3" key="1">
    <citation type="submission" date="2021-12" db="EMBL/GenBank/DDBJ databases">
        <title>Sinirhodobacter sp. WL0062 is a bacterium isolated from seawater.</title>
        <authorList>
            <person name="Wang L."/>
            <person name="He W."/>
            <person name="Zhang D.-F."/>
        </authorList>
    </citation>
    <scope>NUCLEOTIDE SEQUENCE [LARGE SCALE GENOMIC DNA]</scope>
    <source>
        <strain evidence="2 3">WL0062</strain>
    </source>
</reference>
<accession>A0ABS8Z0P9</accession>
<dbReference type="Pfam" id="PF22308">
    <property type="entry name" value="DUF6969"/>
    <property type="match status" value="1"/>
</dbReference>
<dbReference type="RefSeq" id="WP_233677280.1">
    <property type="nucleotide sequence ID" value="NZ_JAJUOS010000009.1"/>
</dbReference>
<evidence type="ECO:0000313" key="2">
    <source>
        <dbReference type="EMBL" id="MCE5974314.1"/>
    </source>
</evidence>
<name>A0ABS8Z0P9_9RHOB</name>
<proteinExistence type="predicted"/>
<feature type="domain" description="DUF6969" evidence="1">
    <location>
        <begin position="33"/>
        <end position="236"/>
    </location>
</feature>
<organism evidence="2 3">
    <name type="scientific">Rhodobacter flavimaris</name>
    <dbReference type="NCBI Taxonomy" id="2907145"/>
    <lineage>
        <taxon>Bacteria</taxon>
        <taxon>Pseudomonadati</taxon>
        <taxon>Pseudomonadota</taxon>
        <taxon>Alphaproteobacteria</taxon>
        <taxon>Rhodobacterales</taxon>
        <taxon>Rhodobacter group</taxon>
        <taxon>Rhodobacter</taxon>
    </lineage>
</organism>
<dbReference type="EMBL" id="JAJUOS010000009">
    <property type="protein sequence ID" value="MCE5974314.1"/>
    <property type="molecule type" value="Genomic_DNA"/>
</dbReference>
<dbReference type="Proteomes" id="UP001521181">
    <property type="component" value="Unassembled WGS sequence"/>
</dbReference>
<evidence type="ECO:0000259" key="1">
    <source>
        <dbReference type="Pfam" id="PF22308"/>
    </source>
</evidence>